<keyword evidence="2" id="KW-1133">Transmembrane helix</keyword>
<dbReference type="GO" id="GO:0016413">
    <property type="term" value="F:O-acetyltransferase activity"/>
    <property type="evidence" value="ECO:0007669"/>
    <property type="project" value="InterPro"/>
</dbReference>
<dbReference type="PANTHER" id="PTHR32285:SF57">
    <property type="entry name" value="XYLOGLUCAN O-ACETYLTRANSFERASE 1"/>
    <property type="match status" value="1"/>
</dbReference>
<reference evidence="3 4" key="1">
    <citation type="submission" date="2016-07" db="EMBL/GenBank/DDBJ databases">
        <title>Pervasive Adenine N6-methylation of Active Genes in Fungi.</title>
        <authorList>
            <consortium name="DOE Joint Genome Institute"/>
            <person name="Mondo S.J."/>
            <person name="Dannebaum R.O."/>
            <person name="Kuo R.C."/>
            <person name="Labutti K."/>
            <person name="Haridas S."/>
            <person name="Kuo A."/>
            <person name="Salamov A."/>
            <person name="Ahrendt S.R."/>
            <person name="Lipzen A."/>
            <person name="Sullivan W."/>
            <person name="Andreopoulos W.B."/>
            <person name="Clum A."/>
            <person name="Lindquist E."/>
            <person name="Daum C."/>
            <person name="Ramamoorthy G.K."/>
            <person name="Gryganskyi A."/>
            <person name="Culley D."/>
            <person name="Magnuson J.K."/>
            <person name="James T.Y."/>
            <person name="O'Malley M.A."/>
            <person name="Stajich J.E."/>
            <person name="Spatafora J.W."/>
            <person name="Visel A."/>
            <person name="Grigoriev I.V."/>
        </authorList>
    </citation>
    <scope>NUCLEOTIDE SEQUENCE [LARGE SCALE GENOMIC DNA]</scope>
    <source>
        <strain evidence="3 4">NRRL 1336</strain>
    </source>
</reference>
<feature type="region of interest" description="Disordered" evidence="1">
    <location>
        <begin position="48"/>
        <end position="73"/>
    </location>
</feature>
<keyword evidence="2" id="KW-0472">Membrane</keyword>
<evidence type="ECO:0000256" key="2">
    <source>
        <dbReference type="SAM" id="Phobius"/>
    </source>
</evidence>
<name>A0A1X2I994_9FUNG</name>
<dbReference type="GO" id="GO:0005794">
    <property type="term" value="C:Golgi apparatus"/>
    <property type="evidence" value="ECO:0007669"/>
    <property type="project" value="TreeGrafter"/>
</dbReference>
<sequence>MVLHVKQPWVKGGLWPFFKWARFFIYFTILFILYQTFILLKPSPPSSLDNNSTAPPSSQQQQQHKSPDTDNGGIKSFTPLYRDFPWYKSIHPRIIMTANISTTHLTTTERHQWLVAKVDQARTEAKLAFSQLHFTTTTDGAAAAAGGGIPGSVITTHQAAQSFRANIDCLTQGRWIPSTSNQLIRHVQDPLYATCDKRFYKSHASTSPRPETQYEWQPSGGADNTCLRSLPKPSPQQWCRVLNGRHILLVGDLMQYQLHELFLDYLRDGPTVCFGELNCKDHTICADLDSRLRYLRNDVLANNRRHDDHQGTPSGSIVTWPFVASNILKTYPILVLNRSPIAEDDDSFITSLIQTLAYIRRTAPNMLIVYRSSGIGHPYCDDAANHGPLKKPLSDEERKHLPFGWAELERRNAMARAIVEEAGGVFVDLAALTDTRPDGHVGGHDCLRYCIPGPLDTWLDILYQIFATLADGE</sequence>
<dbReference type="OrthoDB" id="630188at2759"/>
<evidence type="ECO:0000313" key="4">
    <source>
        <dbReference type="Proteomes" id="UP000193560"/>
    </source>
</evidence>
<dbReference type="Proteomes" id="UP000193560">
    <property type="component" value="Unassembled WGS sequence"/>
</dbReference>
<evidence type="ECO:0000256" key="1">
    <source>
        <dbReference type="SAM" id="MobiDB-lite"/>
    </source>
</evidence>
<evidence type="ECO:0000313" key="3">
    <source>
        <dbReference type="EMBL" id="ORZ11915.1"/>
    </source>
</evidence>
<dbReference type="STRING" id="90262.A0A1X2I994"/>
<protein>
    <submittedName>
        <fullName evidence="3">Uncharacterized protein</fullName>
    </submittedName>
</protein>
<keyword evidence="2" id="KW-0812">Transmembrane</keyword>
<accession>A0A1X2I994</accession>
<dbReference type="EMBL" id="MCGE01000020">
    <property type="protein sequence ID" value="ORZ11915.1"/>
    <property type="molecule type" value="Genomic_DNA"/>
</dbReference>
<gene>
    <name evidence="3" type="ORF">BCR42DRAFT_440339</name>
</gene>
<organism evidence="3 4">
    <name type="scientific">Absidia repens</name>
    <dbReference type="NCBI Taxonomy" id="90262"/>
    <lineage>
        <taxon>Eukaryota</taxon>
        <taxon>Fungi</taxon>
        <taxon>Fungi incertae sedis</taxon>
        <taxon>Mucoromycota</taxon>
        <taxon>Mucoromycotina</taxon>
        <taxon>Mucoromycetes</taxon>
        <taxon>Mucorales</taxon>
        <taxon>Cunninghamellaceae</taxon>
        <taxon>Absidia</taxon>
    </lineage>
</organism>
<dbReference type="PANTHER" id="PTHR32285">
    <property type="entry name" value="PROTEIN TRICHOME BIREFRINGENCE-LIKE 9-RELATED"/>
    <property type="match status" value="1"/>
</dbReference>
<feature type="transmembrane region" description="Helical" evidence="2">
    <location>
        <begin position="20"/>
        <end position="40"/>
    </location>
</feature>
<proteinExistence type="predicted"/>
<keyword evidence="4" id="KW-1185">Reference proteome</keyword>
<comment type="caution">
    <text evidence="3">The sequence shown here is derived from an EMBL/GenBank/DDBJ whole genome shotgun (WGS) entry which is preliminary data.</text>
</comment>
<dbReference type="AlphaFoldDB" id="A0A1X2I994"/>
<dbReference type="InterPro" id="IPR029962">
    <property type="entry name" value="TBL"/>
</dbReference>